<comment type="caution">
    <text evidence="2">The sequence shown here is derived from an EMBL/GenBank/DDBJ whole genome shotgun (WGS) entry which is preliminary data.</text>
</comment>
<reference evidence="3" key="1">
    <citation type="submission" date="2023-07" db="EMBL/GenBank/DDBJ databases">
        <title>30 novel species of actinomycetes from the DSMZ collection.</title>
        <authorList>
            <person name="Nouioui I."/>
        </authorList>
    </citation>
    <scope>NUCLEOTIDE SEQUENCE [LARGE SCALE GENOMIC DNA]</scope>
    <source>
        <strain evidence="3">DSM 44399</strain>
    </source>
</reference>
<keyword evidence="3" id="KW-1185">Reference proteome</keyword>
<protein>
    <recommendedName>
        <fullName evidence="4">Carboxypeptidase regulatory-like domain-containing protein</fullName>
    </recommendedName>
</protein>
<dbReference type="Proteomes" id="UP001183176">
    <property type="component" value="Unassembled WGS sequence"/>
</dbReference>
<proteinExistence type="predicted"/>
<evidence type="ECO:0008006" key="4">
    <source>
        <dbReference type="Google" id="ProtNLM"/>
    </source>
</evidence>
<dbReference type="InterPro" id="IPR013784">
    <property type="entry name" value="Carb-bd-like_fold"/>
</dbReference>
<dbReference type="Gene3D" id="2.60.40.1120">
    <property type="entry name" value="Carboxypeptidase-like, regulatory domain"/>
    <property type="match status" value="1"/>
</dbReference>
<feature type="region of interest" description="Disordered" evidence="1">
    <location>
        <begin position="1"/>
        <end position="31"/>
    </location>
</feature>
<dbReference type="RefSeq" id="WP_311425168.1">
    <property type="nucleotide sequence ID" value="NZ_JAVREH010000065.1"/>
</dbReference>
<evidence type="ECO:0000313" key="3">
    <source>
        <dbReference type="Proteomes" id="UP001183176"/>
    </source>
</evidence>
<dbReference type="EMBL" id="JAVREH010000065">
    <property type="protein sequence ID" value="MDT0264025.1"/>
    <property type="molecule type" value="Genomic_DNA"/>
</dbReference>
<evidence type="ECO:0000256" key="1">
    <source>
        <dbReference type="SAM" id="MobiDB-lite"/>
    </source>
</evidence>
<gene>
    <name evidence="2" type="ORF">RM423_21860</name>
</gene>
<sequence length="89" mass="8976">MSGTLRLTGGPSGSSQPGVGGQVVFTSDDTHHTQAAADGTFTMSLRPGTYTVTGTSPQFDDGQGTCRADTRVVVTGTAVAGLVVACSRR</sequence>
<evidence type="ECO:0000313" key="2">
    <source>
        <dbReference type="EMBL" id="MDT0264025.1"/>
    </source>
</evidence>
<name>A0ABU2JGA2_9ACTN</name>
<accession>A0ABU2JGA2</accession>
<dbReference type="SUPFAM" id="SSF49452">
    <property type="entry name" value="Starch-binding domain-like"/>
    <property type="match status" value="1"/>
</dbReference>
<organism evidence="2 3">
    <name type="scientific">Jatrophihabitans lederbergiae</name>
    <dbReference type="NCBI Taxonomy" id="3075547"/>
    <lineage>
        <taxon>Bacteria</taxon>
        <taxon>Bacillati</taxon>
        <taxon>Actinomycetota</taxon>
        <taxon>Actinomycetes</taxon>
        <taxon>Jatrophihabitantales</taxon>
        <taxon>Jatrophihabitantaceae</taxon>
        <taxon>Jatrophihabitans</taxon>
    </lineage>
</organism>